<keyword evidence="4" id="KW-1185">Reference proteome</keyword>
<dbReference type="EMBL" id="JAIMBW010000001">
    <property type="protein sequence ID" value="MBY4891181.1"/>
    <property type="molecule type" value="Genomic_DNA"/>
</dbReference>
<evidence type="ECO:0000313" key="4">
    <source>
        <dbReference type="Proteomes" id="UP000693972"/>
    </source>
</evidence>
<keyword evidence="1" id="KW-0472">Membrane</keyword>
<feature type="transmembrane region" description="Helical" evidence="1">
    <location>
        <begin position="372"/>
        <end position="390"/>
    </location>
</feature>
<evidence type="ECO:0000256" key="1">
    <source>
        <dbReference type="SAM" id="Phobius"/>
    </source>
</evidence>
<organism evidence="3">
    <name type="scientific">Gymnodinialimonas phycosphaerae</name>
    <dbReference type="NCBI Taxonomy" id="2841589"/>
    <lineage>
        <taxon>Bacteria</taxon>
        <taxon>Pseudomonadati</taxon>
        <taxon>Pseudomonadota</taxon>
        <taxon>Alphaproteobacteria</taxon>
        <taxon>Rhodobacterales</taxon>
        <taxon>Paracoccaceae</taxon>
        <taxon>Gymnodinialimonas</taxon>
    </lineage>
</organism>
<keyword evidence="1" id="KW-1133">Transmembrane helix</keyword>
<accession>A0A975YG14</accession>
<evidence type="ECO:0000313" key="3">
    <source>
        <dbReference type="EMBL" id="QXL87984.1"/>
    </source>
</evidence>
<name>A0A975YG14_9RHOB</name>
<dbReference type="InterPro" id="IPR025566">
    <property type="entry name" value="DUF4331"/>
</dbReference>
<dbReference type="Proteomes" id="UP000693972">
    <property type="component" value="Unassembled WGS sequence"/>
</dbReference>
<gene>
    <name evidence="2" type="ORF">KUL25_00205</name>
    <name evidence="3" type="ORF">KUL25_00210</name>
</gene>
<proteinExistence type="predicted"/>
<evidence type="ECO:0000313" key="2">
    <source>
        <dbReference type="EMBL" id="MBY4891181.1"/>
    </source>
</evidence>
<dbReference type="Pfam" id="PF14224">
    <property type="entry name" value="DUF4331"/>
    <property type="match status" value="2"/>
</dbReference>
<dbReference type="EMBL" id="CP078073">
    <property type="protein sequence ID" value="QXL87984.1"/>
    <property type="molecule type" value="Genomic_DNA"/>
</dbReference>
<keyword evidence="1" id="KW-0812">Transmembrane</keyword>
<dbReference type="RefSeq" id="WP_257891068.1">
    <property type="nucleotide sequence ID" value="NZ_JAIMBW010000001.1"/>
</dbReference>
<sequence length="398" mass="42571">MATDHIDGGMSVDQPATDLTDLYAFTAAEDAQRLVIILNTVTAATDGARPASDATFNIFIDSVAPDEESVRFQPVGDAPFRISCTWHDTGARCTTSSGRQIETAFSAVSDPAELRIFAGLRSDPFVLNGRWAVALQSGTTIPAPYESNMIFGLNVYALVLEIDIASVLPDLRDSVLAVGADVHTGAGEIQDRIGRPEIANIALHMPGNDDMRDGLNREPAPYMSAAFRDQIAGLLRADLDRYDAYDPQPYQTDKDALAGLLADDFLTIDPRLPCSGARYFDLETALLSGTSATHCGGRPLDQDVVDAVYGLLIHGTTAQEVPDGADTATHPPLAAFPYLAPPNTGWQSALRARAARALANVSAPGPKRIQTAVFGGVFLLVVLTVIIVGLRRLIARRR</sequence>
<reference evidence="3 4" key="1">
    <citation type="submission" date="2021-07" db="EMBL/GenBank/DDBJ databases">
        <title>Karlodiniumbacter phycospheric gen. nov., sp. nov., a phycosphere bacterium isolated from karlodinium veneficum.</title>
        <authorList>
            <person name="Peng Y."/>
            <person name="Jiang L."/>
            <person name="Lee J."/>
        </authorList>
    </citation>
    <scope>NUCLEOTIDE SEQUENCE</scope>
    <source>
        <strain evidence="3 4">N5</strain>
    </source>
</reference>
<dbReference type="AlphaFoldDB" id="A0A975YG14"/>
<protein>
    <submittedName>
        <fullName evidence="3">DUF4331 domain-containing protein</fullName>
    </submittedName>
</protein>